<comment type="subunit">
    <text evidence="2">Interacts with ribosomal protein uL14 (rplN).</text>
</comment>
<dbReference type="Proteomes" id="UP001057522">
    <property type="component" value="Unassembled WGS sequence"/>
</dbReference>
<sequence length="116" mass="13701">MQENRQLVIENIIQILEDKKGENIEVFNLKNTDYFVDYVIITTAFVDKHALALLDSLKKDLKQKDETFFHVDEENPEWIVADLGDIIVHIFTENQRKKFNLEEFLSKMAVQKNQES</sequence>
<dbReference type="PANTHER" id="PTHR21043:SF0">
    <property type="entry name" value="MITOCHONDRIAL ASSEMBLY OF RIBOSOMAL LARGE SUBUNIT PROTEIN 1"/>
    <property type="match status" value="1"/>
</dbReference>
<name>A0ABT0TTY2_9HELI</name>
<reference evidence="3" key="1">
    <citation type="submission" date="2022-06" db="EMBL/GenBank/DDBJ databases">
        <title>Helicobacter colisuis sp. nov.</title>
        <authorList>
            <person name="Papic B."/>
            <person name="Gruntar I."/>
        </authorList>
    </citation>
    <scope>NUCLEOTIDE SEQUENCE</scope>
    <source>
        <strain evidence="3">11154-15</strain>
    </source>
</reference>
<dbReference type="Gene3D" id="3.30.460.10">
    <property type="entry name" value="Beta Polymerase, domain 2"/>
    <property type="match status" value="1"/>
</dbReference>
<organism evidence="3 4">
    <name type="scientific">Helicobacter colisuis</name>
    <dbReference type="NCBI Taxonomy" id="2949739"/>
    <lineage>
        <taxon>Bacteria</taxon>
        <taxon>Pseudomonadati</taxon>
        <taxon>Campylobacterota</taxon>
        <taxon>Epsilonproteobacteria</taxon>
        <taxon>Campylobacterales</taxon>
        <taxon>Helicobacteraceae</taxon>
        <taxon>Helicobacter</taxon>
    </lineage>
</organism>
<evidence type="ECO:0000256" key="1">
    <source>
        <dbReference type="ARBA" id="ARBA00010574"/>
    </source>
</evidence>
<dbReference type="HAMAP" id="MF_01477">
    <property type="entry name" value="Iojap_RsfS"/>
    <property type="match status" value="1"/>
</dbReference>
<gene>
    <name evidence="2 3" type="primary">rsfS</name>
    <name evidence="3" type="ORF">NCR95_04300</name>
</gene>
<comment type="subcellular location">
    <subcellularLocation>
        <location evidence="2">Cytoplasm</location>
    </subcellularLocation>
</comment>
<evidence type="ECO:0000313" key="4">
    <source>
        <dbReference type="Proteomes" id="UP001057522"/>
    </source>
</evidence>
<dbReference type="PANTHER" id="PTHR21043">
    <property type="entry name" value="IOJAP SUPERFAMILY ORTHOLOG"/>
    <property type="match status" value="1"/>
</dbReference>
<protein>
    <recommendedName>
        <fullName evidence="2">Ribosomal silencing factor RsfS</fullName>
    </recommendedName>
</protein>
<keyword evidence="2" id="KW-0678">Repressor</keyword>
<dbReference type="InterPro" id="IPR004394">
    <property type="entry name" value="Iojap/RsfS/C7orf30"/>
</dbReference>
<dbReference type="NCBIfam" id="TIGR00090">
    <property type="entry name" value="rsfS_iojap_ybeB"/>
    <property type="match status" value="1"/>
</dbReference>
<comment type="similarity">
    <text evidence="1 2">Belongs to the Iojap/RsfS family.</text>
</comment>
<dbReference type="InterPro" id="IPR043519">
    <property type="entry name" value="NT_sf"/>
</dbReference>
<comment type="function">
    <text evidence="2">Functions as a ribosomal silencing factor. Interacts with ribosomal protein uL14 (rplN), blocking formation of intersubunit bridge B8. Prevents association of the 30S and 50S ribosomal subunits and the formation of functional ribosomes, thus repressing translation.</text>
</comment>
<dbReference type="Pfam" id="PF02410">
    <property type="entry name" value="RsfS"/>
    <property type="match status" value="1"/>
</dbReference>
<keyword evidence="4" id="KW-1185">Reference proteome</keyword>
<keyword evidence="2" id="KW-0810">Translation regulation</keyword>
<dbReference type="EMBL" id="JAMOKX010000003">
    <property type="protein sequence ID" value="MCL9819391.1"/>
    <property type="molecule type" value="Genomic_DNA"/>
</dbReference>
<evidence type="ECO:0000313" key="3">
    <source>
        <dbReference type="EMBL" id="MCL9819391.1"/>
    </source>
</evidence>
<keyword evidence="2" id="KW-0963">Cytoplasm</keyword>
<dbReference type="SUPFAM" id="SSF81301">
    <property type="entry name" value="Nucleotidyltransferase"/>
    <property type="match status" value="1"/>
</dbReference>
<dbReference type="RefSeq" id="WP_250604079.1">
    <property type="nucleotide sequence ID" value="NZ_JAMOKX010000003.1"/>
</dbReference>
<evidence type="ECO:0000256" key="2">
    <source>
        <dbReference type="HAMAP-Rule" id="MF_01477"/>
    </source>
</evidence>
<proteinExistence type="inferred from homology"/>
<comment type="caution">
    <text evidence="3">The sequence shown here is derived from an EMBL/GenBank/DDBJ whole genome shotgun (WGS) entry which is preliminary data.</text>
</comment>
<accession>A0ABT0TTY2</accession>